<evidence type="ECO:0000256" key="2">
    <source>
        <dbReference type="SAM" id="SignalP"/>
    </source>
</evidence>
<dbReference type="RefSeq" id="WP_310320455.1">
    <property type="nucleotide sequence ID" value="NZ_JAVDWU010000010.1"/>
</dbReference>
<reference evidence="3 4" key="1">
    <citation type="submission" date="2023-07" db="EMBL/GenBank/DDBJ databases">
        <title>Sorghum-associated microbial communities from plants grown in Nebraska, USA.</title>
        <authorList>
            <person name="Schachtman D."/>
        </authorList>
    </citation>
    <scope>NUCLEOTIDE SEQUENCE [LARGE SCALE GENOMIC DNA]</scope>
    <source>
        <strain evidence="3 4">4249</strain>
    </source>
</reference>
<name>A0ABU1WSY9_9BURK</name>
<feature type="compositionally biased region" description="Low complexity" evidence="1">
    <location>
        <begin position="35"/>
        <end position="56"/>
    </location>
</feature>
<feature type="signal peptide" evidence="2">
    <location>
        <begin position="1"/>
        <end position="30"/>
    </location>
</feature>
<comment type="caution">
    <text evidence="3">The sequence shown here is derived from an EMBL/GenBank/DDBJ whole genome shotgun (WGS) entry which is preliminary data.</text>
</comment>
<proteinExistence type="predicted"/>
<feature type="chain" id="PRO_5046471317" description="PsiF repeat-containing protein" evidence="2">
    <location>
        <begin position="31"/>
        <end position="91"/>
    </location>
</feature>
<sequence>MNPLRSSHASPLRPLLALALVCLAGSPVWAQPAQPTAVTPGSPTSAAAPRPPTSVRFIKAPSDETPAARARRLKRECKGKPNAGMCLGHAS</sequence>
<feature type="region of interest" description="Disordered" evidence="1">
    <location>
        <begin position="32"/>
        <end position="68"/>
    </location>
</feature>
<accession>A0ABU1WSY9</accession>
<dbReference type="Proteomes" id="UP001265700">
    <property type="component" value="Unassembled WGS sequence"/>
</dbReference>
<protein>
    <recommendedName>
        <fullName evidence="5">PsiF repeat-containing protein</fullName>
    </recommendedName>
</protein>
<organism evidence="3 4">
    <name type="scientific">Hydrogenophaga palleronii</name>
    <dbReference type="NCBI Taxonomy" id="65655"/>
    <lineage>
        <taxon>Bacteria</taxon>
        <taxon>Pseudomonadati</taxon>
        <taxon>Pseudomonadota</taxon>
        <taxon>Betaproteobacteria</taxon>
        <taxon>Burkholderiales</taxon>
        <taxon>Comamonadaceae</taxon>
        <taxon>Hydrogenophaga</taxon>
    </lineage>
</organism>
<evidence type="ECO:0000313" key="4">
    <source>
        <dbReference type="Proteomes" id="UP001265700"/>
    </source>
</evidence>
<keyword evidence="2" id="KW-0732">Signal</keyword>
<dbReference type="EMBL" id="JAVDWU010000010">
    <property type="protein sequence ID" value="MDR7152071.1"/>
    <property type="molecule type" value="Genomic_DNA"/>
</dbReference>
<keyword evidence="4" id="KW-1185">Reference proteome</keyword>
<evidence type="ECO:0008006" key="5">
    <source>
        <dbReference type="Google" id="ProtNLM"/>
    </source>
</evidence>
<gene>
    <name evidence="3" type="ORF">J2W49_004047</name>
</gene>
<evidence type="ECO:0000256" key="1">
    <source>
        <dbReference type="SAM" id="MobiDB-lite"/>
    </source>
</evidence>
<evidence type="ECO:0000313" key="3">
    <source>
        <dbReference type="EMBL" id="MDR7152071.1"/>
    </source>
</evidence>